<keyword evidence="2" id="KW-1185">Reference proteome</keyword>
<protein>
    <submittedName>
        <fullName evidence="1">Uncharacterized protein</fullName>
    </submittedName>
</protein>
<organism evidence="1 2">
    <name type="scientific">Chitinophaga parva</name>
    <dbReference type="NCBI Taxonomy" id="2169414"/>
    <lineage>
        <taxon>Bacteria</taxon>
        <taxon>Pseudomonadati</taxon>
        <taxon>Bacteroidota</taxon>
        <taxon>Chitinophagia</taxon>
        <taxon>Chitinophagales</taxon>
        <taxon>Chitinophagaceae</taxon>
        <taxon>Chitinophaga</taxon>
    </lineage>
</organism>
<dbReference type="EMBL" id="QCYK01000001">
    <property type="protein sequence ID" value="PUZ28568.1"/>
    <property type="molecule type" value="Genomic_DNA"/>
</dbReference>
<accession>A0A2T7BLL4</accession>
<name>A0A2T7BLL4_9BACT</name>
<comment type="caution">
    <text evidence="1">The sequence shown here is derived from an EMBL/GenBank/DDBJ whole genome shotgun (WGS) entry which is preliminary data.</text>
</comment>
<evidence type="ECO:0000313" key="1">
    <source>
        <dbReference type="EMBL" id="PUZ28568.1"/>
    </source>
</evidence>
<dbReference type="Proteomes" id="UP000244450">
    <property type="component" value="Unassembled WGS sequence"/>
</dbReference>
<proteinExistence type="predicted"/>
<sequence>MGCKLAFMNYELIRIKQYWIEVWQDGKKIGHLSRGGSYQWFIMIDNDTKMLLTSYQNLALAKQALEVYMRRRQKRKRKR</sequence>
<gene>
    <name evidence="1" type="ORF">DCC81_03545</name>
</gene>
<evidence type="ECO:0000313" key="2">
    <source>
        <dbReference type="Proteomes" id="UP000244450"/>
    </source>
</evidence>
<reference evidence="1 2" key="1">
    <citation type="submission" date="2018-04" db="EMBL/GenBank/DDBJ databases">
        <title>Chitinophaga fuyangensis sp. nov., isolated from soil in a chemical factory.</title>
        <authorList>
            <person name="Chen K."/>
        </authorList>
    </citation>
    <scope>NUCLEOTIDE SEQUENCE [LARGE SCALE GENOMIC DNA]</scope>
    <source>
        <strain evidence="1 2">LY-1</strain>
    </source>
</reference>
<dbReference type="AlphaFoldDB" id="A0A2T7BLL4"/>